<proteinExistence type="predicted"/>
<evidence type="ECO:0000313" key="2">
    <source>
        <dbReference type="Proteomes" id="UP000626844"/>
    </source>
</evidence>
<dbReference type="RefSeq" id="WP_191155430.1">
    <property type="nucleotide sequence ID" value="NZ_JACXAI010000002.1"/>
</dbReference>
<comment type="caution">
    <text evidence="1">The sequence shown here is derived from an EMBL/GenBank/DDBJ whole genome shotgun (WGS) entry which is preliminary data.</text>
</comment>
<dbReference type="Proteomes" id="UP000626844">
    <property type="component" value="Unassembled WGS sequence"/>
</dbReference>
<protein>
    <submittedName>
        <fullName evidence="1">Uncharacterized protein</fullName>
    </submittedName>
</protein>
<reference evidence="1" key="1">
    <citation type="submission" date="2020-09" db="EMBL/GenBank/DDBJ databases">
        <title>A novel bacterium of genus Bacillus, isolated from South China Sea.</title>
        <authorList>
            <person name="Huang H."/>
            <person name="Mo K."/>
            <person name="Hu Y."/>
        </authorList>
    </citation>
    <scope>NUCLEOTIDE SEQUENCE</scope>
    <source>
        <strain evidence="1">IB182487</strain>
    </source>
</reference>
<dbReference type="AlphaFoldDB" id="A0A926NE12"/>
<sequence length="45" mass="5254">MEKEQIIRTLESLLSDLESAYYGGFRATTNEEEHRAIREAIKLIK</sequence>
<keyword evidence="2" id="KW-1185">Reference proteome</keyword>
<organism evidence="1 2">
    <name type="scientific">Metabacillus arenae</name>
    <dbReference type="NCBI Taxonomy" id="2771434"/>
    <lineage>
        <taxon>Bacteria</taxon>
        <taxon>Bacillati</taxon>
        <taxon>Bacillota</taxon>
        <taxon>Bacilli</taxon>
        <taxon>Bacillales</taxon>
        <taxon>Bacillaceae</taxon>
        <taxon>Metabacillus</taxon>
    </lineage>
</organism>
<accession>A0A926NE12</accession>
<name>A0A926NE12_9BACI</name>
<dbReference type="EMBL" id="JACXAI010000002">
    <property type="protein sequence ID" value="MBD1379110.1"/>
    <property type="molecule type" value="Genomic_DNA"/>
</dbReference>
<evidence type="ECO:0000313" key="1">
    <source>
        <dbReference type="EMBL" id="MBD1379110.1"/>
    </source>
</evidence>
<gene>
    <name evidence="1" type="ORF">IC621_02600</name>
</gene>